<evidence type="ECO:0000313" key="1">
    <source>
        <dbReference type="EMBL" id="KAK4286810.1"/>
    </source>
</evidence>
<comment type="caution">
    <text evidence="1">The sequence shown here is derived from an EMBL/GenBank/DDBJ whole genome shotgun (WGS) entry which is preliminary data.</text>
</comment>
<accession>A0AAE1NCS5</accession>
<gene>
    <name evidence="1" type="ORF">Pmani_040105</name>
</gene>
<dbReference type="EMBL" id="JAWZYT010007309">
    <property type="protein sequence ID" value="KAK4286810.1"/>
    <property type="molecule type" value="Genomic_DNA"/>
</dbReference>
<dbReference type="Proteomes" id="UP001292094">
    <property type="component" value="Unassembled WGS sequence"/>
</dbReference>
<organism evidence="1 2">
    <name type="scientific">Petrolisthes manimaculis</name>
    <dbReference type="NCBI Taxonomy" id="1843537"/>
    <lineage>
        <taxon>Eukaryota</taxon>
        <taxon>Metazoa</taxon>
        <taxon>Ecdysozoa</taxon>
        <taxon>Arthropoda</taxon>
        <taxon>Crustacea</taxon>
        <taxon>Multicrustacea</taxon>
        <taxon>Malacostraca</taxon>
        <taxon>Eumalacostraca</taxon>
        <taxon>Eucarida</taxon>
        <taxon>Decapoda</taxon>
        <taxon>Pleocyemata</taxon>
        <taxon>Anomura</taxon>
        <taxon>Galatheoidea</taxon>
        <taxon>Porcellanidae</taxon>
        <taxon>Petrolisthes</taxon>
    </lineage>
</organism>
<proteinExistence type="predicted"/>
<keyword evidence="2" id="KW-1185">Reference proteome</keyword>
<reference evidence="1" key="1">
    <citation type="submission" date="2023-11" db="EMBL/GenBank/DDBJ databases">
        <title>Genome assemblies of two species of porcelain crab, Petrolisthes cinctipes and Petrolisthes manimaculis (Anomura: Porcellanidae).</title>
        <authorList>
            <person name="Angst P."/>
        </authorList>
    </citation>
    <scope>NUCLEOTIDE SEQUENCE</scope>
    <source>
        <strain evidence="1">PB745_02</strain>
        <tissue evidence="1">Gill</tissue>
    </source>
</reference>
<sequence>MVTADIESLHFPALYFHQLSSVQIYKGERKADRALRPFPWPNFLISFSSIFSLILRQVNPPLPILSHPIPSHHAPSSPHPRPIPSHLTTPHLHPIHAPSLPIPPRPLFTPSTPPPPSHPRPPTHLLNPKCPIRCFDLLVSLSCFHLRHKHSY</sequence>
<name>A0AAE1NCS5_9EUCA</name>
<evidence type="ECO:0000313" key="2">
    <source>
        <dbReference type="Proteomes" id="UP001292094"/>
    </source>
</evidence>
<dbReference type="AlphaFoldDB" id="A0AAE1NCS5"/>
<protein>
    <submittedName>
        <fullName evidence="1">Uncharacterized protein</fullName>
    </submittedName>
</protein>